<dbReference type="GO" id="GO:0016746">
    <property type="term" value="F:acyltransferase activity"/>
    <property type="evidence" value="ECO:0007669"/>
    <property type="project" value="UniProtKB-KW"/>
</dbReference>
<dbReference type="Pfam" id="PF22664">
    <property type="entry name" value="TRI-like_N"/>
    <property type="match status" value="1"/>
</dbReference>
<dbReference type="PANTHER" id="PTHR31896">
    <property type="entry name" value="FAMILY REGULATORY PROTEIN, PUTATIVE (AFU_ORTHOLOGUE AFUA_3G14730)-RELATED"/>
    <property type="match status" value="1"/>
</dbReference>
<keyword evidence="5" id="KW-1185">Reference proteome</keyword>
<evidence type="ECO:0000259" key="3">
    <source>
        <dbReference type="Pfam" id="PF22664"/>
    </source>
</evidence>
<evidence type="ECO:0000256" key="1">
    <source>
        <dbReference type="ARBA" id="ARBA00022679"/>
    </source>
</evidence>
<dbReference type="Proteomes" id="UP000243515">
    <property type="component" value="Unassembled WGS sequence"/>
</dbReference>
<proteinExistence type="predicted"/>
<dbReference type="InterPro" id="IPR023213">
    <property type="entry name" value="CAT-like_dom_sf"/>
</dbReference>
<dbReference type="Gene3D" id="3.30.559.10">
    <property type="entry name" value="Chloramphenicol acetyltransferase-like domain"/>
    <property type="match status" value="2"/>
</dbReference>
<gene>
    <name evidence="4" type="ORF">Egran_02461</name>
</gene>
<accession>A0A232M028</accession>
<feature type="domain" description="Trichothecene 3-O-acetyltransferase-like N-terminal" evidence="3">
    <location>
        <begin position="27"/>
        <end position="172"/>
    </location>
</feature>
<name>A0A232M028_9EURO</name>
<evidence type="ECO:0000313" key="5">
    <source>
        <dbReference type="Proteomes" id="UP000243515"/>
    </source>
</evidence>
<organism evidence="4 5">
    <name type="scientific">Elaphomyces granulatus</name>
    <dbReference type="NCBI Taxonomy" id="519963"/>
    <lineage>
        <taxon>Eukaryota</taxon>
        <taxon>Fungi</taxon>
        <taxon>Dikarya</taxon>
        <taxon>Ascomycota</taxon>
        <taxon>Pezizomycotina</taxon>
        <taxon>Eurotiomycetes</taxon>
        <taxon>Eurotiomycetidae</taxon>
        <taxon>Eurotiales</taxon>
        <taxon>Elaphomycetaceae</taxon>
        <taxon>Elaphomyces</taxon>
    </lineage>
</organism>
<comment type="caution">
    <text evidence="4">The sequence shown here is derived from an EMBL/GenBank/DDBJ whole genome shotgun (WGS) entry which is preliminary data.</text>
</comment>
<dbReference type="AlphaFoldDB" id="A0A232M028"/>
<evidence type="ECO:0000313" key="4">
    <source>
        <dbReference type="EMBL" id="OXV09775.1"/>
    </source>
</evidence>
<keyword evidence="1" id="KW-0808">Transferase</keyword>
<dbReference type="InterPro" id="IPR054710">
    <property type="entry name" value="Tri101-like_N"/>
</dbReference>
<dbReference type="EMBL" id="NPHW01003334">
    <property type="protein sequence ID" value="OXV09775.1"/>
    <property type="molecule type" value="Genomic_DNA"/>
</dbReference>
<sequence>MDASGITSNLDNFHLDILGQQPRINRLYTPITFCFPFPDGSSYSQLDLIHTLTKGIERLSANFPWVAGKVVNEKSSFKIKPFKNTPRLVVKEFRSDCFPSWDAVRQANFPFSMLDESLVAPCKTLTVSDELPVFLIQANFITGGLLLTFSGQHGSMDMTGLGQVIHLLAKACCNEPFTPSELSVGNMDRTNIIPLLDNFTPGPELDHQILKDTLDKGAESQPPPPKCTWAYFSFPATSLTALKSLAMKTIPSGSSFISTDDVLSTFIWQSITRARLPRLGTPSTLNSTLSRNVNVRRYLSIPSSYPGLVSNTTFHTSAIDALVKEPLGSIAARLRSALDSASLRHRTRALATLISHHGKATFATSVPVLDVRLSSWAVENCYDLDFGFGIGKPEAVRRPRFTEGAREGLVYFLPRTLDGEIAVGVCLRDEDLERLKEDEEFAEFGTYFG</sequence>
<protein>
    <recommendedName>
        <fullName evidence="3">Trichothecene 3-O-acetyltransferase-like N-terminal domain-containing protein</fullName>
    </recommendedName>
</protein>
<dbReference type="InterPro" id="IPR051283">
    <property type="entry name" value="Sec_Metabolite_Acyltrans"/>
</dbReference>
<evidence type="ECO:0000256" key="2">
    <source>
        <dbReference type="ARBA" id="ARBA00023315"/>
    </source>
</evidence>
<dbReference type="OrthoDB" id="1862401at2759"/>
<keyword evidence="2" id="KW-0012">Acyltransferase</keyword>
<reference evidence="4 5" key="1">
    <citation type="journal article" date="2015" name="Environ. Microbiol.">
        <title>Metagenome sequence of Elaphomyces granulatus from sporocarp tissue reveals Ascomycota ectomycorrhizal fingerprints of genome expansion and a Proteobacteria-rich microbiome.</title>
        <authorList>
            <person name="Quandt C.A."/>
            <person name="Kohler A."/>
            <person name="Hesse C.N."/>
            <person name="Sharpton T.J."/>
            <person name="Martin F."/>
            <person name="Spatafora J.W."/>
        </authorList>
    </citation>
    <scope>NUCLEOTIDE SEQUENCE [LARGE SCALE GENOMIC DNA]</scope>
    <source>
        <strain evidence="4 5">OSC145934</strain>
    </source>
</reference>
<dbReference type="PANTHER" id="PTHR31896:SF64">
    <property type="entry name" value="TRICHOTHECENE 3-O-ACETYLTRANSFERASE"/>
    <property type="match status" value="1"/>
</dbReference>